<evidence type="ECO:0000256" key="5">
    <source>
        <dbReference type="ARBA" id="ARBA00048447"/>
    </source>
</evidence>
<dbReference type="CDD" id="cd09006">
    <property type="entry name" value="PNP_EcPNPI-like"/>
    <property type="match status" value="1"/>
</dbReference>
<dbReference type="InterPro" id="IPR004402">
    <property type="entry name" value="DeoD-type"/>
</dbReference>
<sequence>MTAHNKAKKGEIAKVVLMGGDPLRVKWIAENFLENVTLVNNVRCAYCYTGTYKGVKVSIMAHGMGIPSIAIYSYELYKFYDVETIIRIGSTGSYSNEINVNDLVLVDSAYSDSTYADFLGVSKENVLYPSMDINKKIISTASELNLNLKTCRCHSSDLFYSDIPYEVLAKKTQSKCVEMEAFGLFANAIKLNKKAATLLTCSDSLVTGEGLSPEERQTSFKNMITLALEAAIKLI</sequence>
<dbReference type="SUPFAM" id="SSF53167">
    <property type="entry name" value="Purine and uridine phosphorylases"/>
    <property type="match status" value="1"/>
</dbReference>
<evidence type="ECO:0000256" key="2">
    <source>
        <dbReference type="ARBA" id="ARBA00021980"/>
    </source>
</evidence>
<dbReference type="GO" id="GO:0006152">
    <property type="term" value="P:purine nucleoside catabolic process"/>
    <property type="evidence" value="ECO:0007669"/>
    <property type="project" value="TreeGrafter"/>
</dbReference>
<dbReference type="NCBIfam" id="TIGR00107">
    <property type="entry name" value="deoD"/>
    <property type="match status" value="1"/>
</dbReference>
<protein>
    <recommendedName>
        <fullName evidence="2">Uridine phosphorylase</fullName>
        <ecNumber evidence="1">2.4.2.3</ecNumber>
    </recommendedName>
</protein>
<dbReference type="EMBL" id="JAHLFM010000030">
    <property type="protein sequence ID" value="MBU3830932.1"/>
    <property type="molecule type" value="Genomic_DNA"/>
</dbReference>
<comment type="caution">
    <text evidence="7">The sequence shown here is derived from an EMBL/GenBank/DDBJ whole genome shotgun (WGS) entry which is preliminary data.</text>
</comment>
<evidence type="ECO:0000256" key="1">
    <source>
        <dbReference type="ARBA" id="ARBA00011888"/>
    </source>
</evidence>
<evidence type="ECO:0000313" key="7">
    <source>
        <dbReference type="EMBL" id="MBU3830932.1"/>
    </source>
</evidence>
<gene>
    <name evidence="7" type="primary">deoD</name>
    <name evidence="7" type="ORF">H9897_02145</name>
</gene>
<dbReference type="Proteomes" id="UP000824247">
    <property type="component" value="Unassembled WGS sequence"/>
</dbReference>
<proteinExistence type="predicted"/>
<dbReference type="GO" id="GO:0004731">
    <property type="term" value="F:purine-nucleoside phosphorylase activity"/>
    <property type="evidence" value="ECO:0007669"/>
    <property type="project" value="InterPro"/>
</dbReference>
<accession>A0A9E2KWS2</accession>
<keyword evidence="3 7" id="KW-0328">Glycosyltransferase</keyword>
<dbReference type="GO" id="GO:0005829">
    <property type="term" value="C:cytosol"/>
    <property type="evidence" value="ECO:0007669"/>
    <property type="project" value="TreeGrafter"/>
</dbReference>
<dbReference type="InterPro" id="IPR000845">
    <property type="entry name" value="Nucleoside_phosphorylase_d"/>
</dbReference>
<dbReference type="AlphaFoldDB" id="A0A9E2KWS2"/>
<dbReference type="Gene3D" id="3.40.50.1580">
    <property type="entry name" value="Nucleoside phosphorylase domain"/>
    <property type="match status" value="1"/>
</dbReference>
<keyword evidence="4 7" id="KW-0808">Transferase</keyword>
<evidence type="ECO:0000313" key="8">
    <source>
        <dbReference type="Proteomes" id="UP000824247"/>
    </source>
</evidence>
<feature type="domain" description="Nucleoside phosphorylase" evidence="6">
    <location>
        <begin position="14"/>
        <end position="232"/>
    </location>
</feature>
<comment type="catalytic activity">
    <reaction evidence="5">
        <text>uridine + phosphate = alpha-D-ribose 1-phosphate + uracil</text>
        <dbReference type="Rhea" id="RHEA:24388"/>
        <dbReference type="ChEBI" id="CHEBI:16704"/>
        <dbReference type="ChEBI" id="CHEBI:17568"/>
        <dbReference type="ChEBI" id="CHEBI:43474"/>
        <dbReference type="ChEBI" id="CHEBI:57720"/>
        <dbReference type="EC" id="2.4.2.3"/>
    </reaction>
</comment>
<evidence type="ECO:0000256" key="4">
    <source>
        <dbReference type="ARBA" id="ARBA00022679"/>
    </source>
</evidence>
<dbReference type="PANTHER" id="PTHR43691:SF11">
    <property type="entry name" value="FI09636P-RELATED"/>
    <property type="match status" value="1"/>
</dbReference>
<reference evidence="7" key="1">
    <citation type="journal article" date="2021" name="PeerJ">
        <title>Extensive microbial diversity within the chicken gut microbiome revealed by metagenomics and culture.</title>
        <authorList>
            <person name="Gilroy R."/>
            <person name="Ravi A."/>
            <person name="Getino M."/>
            <person name="Pursley I."/>
            <person name="Horton D.L."/>
            <person name="Alikhan N.F."/>
            <person name="Baker D."/>
            <person name="Gharbi K."/>
            <person name="Hall N."/>
            <person name="Watson M."/>
            <person name="Adriaenssens E.M."/>
            <person name="Foster-Nyarko E."/>
            <person name="Jarju S."/>
            <person name="Secka A."/>
            <person name="Antonio M."/>
            <person name="Oren A."/>
            <person name="Chaudhuri R.R."/>
            <person name="La Ragione R."/>
            <person name="Hildebrand F."/>
            <person name="Pallen M.J."/>
        </authorList>
    </citation>
    <scope>NUCLEOTIDE SEQUENCE</scope>
    <source>
        <strain evidence="7">A5-1222</strain>
    </source>
</reference>
<name>A0A9E2KWS2_9BACT</name>
<dbReference type="Pfam" id="PF01048">
    <property type="entry name" value="PNP_UDP_1"/>
    <property type="match status" value="1"/>
</dbReference>
<dbReference type="NCBIfam" id="NF004489">
    <property type="entry name" value="PRK05819.1"/>
    <property type="match status" value="1"/>
</dbReference>
<reference evidence="7" key="2">
    <citation type="submission" date="2021-04" db="EMBL/GenBank/DDBJ databases">
        <authorList>
            <person name="Gilroy R."/>
        </authorList>
    </citation>
    <scope>NUCLEOTIDE SEQUENCE</scope>
    <source>
        <strain evidence="7">A5-1222</strain>
    </source>
</reference>
<dbReference type="GO" id="GO:0004850">
    <property type="term" value="F:uridine phosphorylase activity"/>
    <property type="evidence" value="ECO:0007669"/>
    <property type="project" value="UniProtKB-EC"/>
</dbReference>
<dbReference type="InterPro" id="IPR035994">
    <property type="entry name" value="Nucleoside_phosphorylase_sf"/>
</dbReference>
<dbReference type="EC" id="2.4.2.3" evidence="1"/>
<evidence type="ECO:0000259" key="6">
    <source>
        <dbReference type="Pfam" id="PF01048"/>
    </source>
</evidence>
<evidence type="ECO:0000256" key="3">
    <source>
        <dbReference type="ARBA" id="ARBA00022676"/>
    </source>
</evidence>
<dbReference type="PANTHER" id="PTHR43691">
    <property type="entry name" value="URIDINE PHOSPHORYLASE"/>
    <property type="match status" value="1"/>
</dbReference>
<organism evidence="7 8">
    <name type="scientific">Candidatus Ureaplasma intestinipullorum</name>
    <dbReference type="NCBI Taxonomy" id="2838770"/>
    <lineage>
        <taxon>Bacteria</taxon>
        <taxon>Bacillati</taxon>
        <taxon>Mycoplasmatota</taxon>
        <taxon>Mycoplasmoidales</taxon>
        <taxon>Mycoplasmoidaceae</taxon>
        <taxon>Ureaplasma</taxon>
    </lineage>
</organism>